<organism evidence="8 9">
    <name type="scientific">Aphanomyces euteiches</name>
    <dbReference type="NCBI Taxonomy" id="100861"/>
    <lineage>
        <taxon>Eukaryota</taxon>
        <taxon>Sar</taxon>
        <taxon>Stramenopiles</taxon>
        <taxon>Oomycota</taxon>
        <taxon>Saprolegniomycetes</taxon>
        <taxon>Saprolegniales</taxon>
        <taxon>Verrucalvaceae</taxon>
        <taxon>Aphanomyces</taxon>
    </lineage>
</organism>
<keyword evidence="4 6" id="KW-0472">Membrane</keyword>
<evidence type="ECO:0000313" key="9">
    <source>
        <dbReference type="Proteomes" id="UP000481153"/>
    </source>
</evidence>
<sequence>MATRRRTLLLIVYSTVPTFAQIPWTHRAHLADDTTTSSTEAQIVNNSTSIVTVTPIVNMNTPPPTPSTPHLPTTEPIPTLPPARASSSNTPLLIGIILGSIVGVLVLVALVLLCRRMRRQRQQQMGPALVPQVRLKPEDAHGKPTHPRRNGEAYASVYATDFTSDMGDSPEWHEGAIVLSPSNRRPDRAQPDLDAPRPFFSYYQQPASMRRASTESCDSSIISYSEDATDKMRLAASSSIETPIGDDCVLSARSLSFTNMPPPWPLGGIVRGSSTSVSAMSDMAQSPSTSYSMTMLGEDTSSQTSSRESYDI</sequence>
<evidence type="ECO:0000256" key="5">
    <source>
        <dbReference type="SAM" id="MobiDB-lite"/>
    </source>
</evidence>
<keyword evidence="7" id="KW-0732">Signal</keyword>
<protein>
    <submittedName>
        <fullName evidence="8">Uncharacterized protein</fullName>
    </submittedName>
</protein>
<gene>
    <name evidence="8" type="ORF">Ae201684_012313</name>
</gene>
<keyword evidence="9" id="KW-1185">Reference proteome</keyword>
<evidence type="ECO:0000256" key="7">
    <source>
        <dbReference type="SAM" id="SignalP"/>
    </source>
</evidence>
<evidence type="ECO:0000256" key="6">
    <source>
        <dbReference type="SAM" id="Phobius"/>
    </source>
</evidence>
<evidence type="ECO:0000256" key="4">
    <source>
        <dbReference type="ARBA" id="ARBA00023136"/>
    </source>
</evidence>
<feature type="chain" id="PRO_5026003153" evidence="7">
    <location>
        <begin position="21"/>
        <end position="312"/>
    </location>
</feature>
<keyword evidence="2 6" id="KW-0812">Transmembrane</keyword>
<dbReference type="AlphaFoldDB" id="A0A6G0WSC0"/>
<dbReference type="VEuPathDB" id="FungiDB:AeMF1_018373"/>
<feature type="signal peptide" evidence="7">
    <location>
        <begin position="1"/>
        <end position="20"/>
    </location>
</feature>
<dbReference type="GO" id="GO:0016020">
    <property type="term" value="C:membrane"/>
    <property type="evidence" value="ECO:0007669"/>
    <property type="project" value="UniProtKB-SubCell"/>
</dbReference>
<dbReference type="GO" id="GO:0071944">
    <property type="term" value="C:cell periphery"/>
    <property type="evidence" value="ECO:0007669"/>
    <property type="project" value="UniProtKB-ARBA"/>
</dbReference>
<evidence type="ECO:0000256" key="2">
    <source>
        <dbReference type="ARBA" id="ARBA00022692"/>
    </source>
</evidence>
<dbReference type="InterPro" id="IPR051694">
    <property type="entry name" value="Immunoregulatory_rcpt-like"/>
</dbReference>
<dbReference type="PANTHER" id="PTHR15549:SF30">
    <property type="entry name" value="MID2 DOMAIN-CONTAINING PROTEIN"/>
    <property type="match status" value="1"/>
</dbReference>
<feature type="transmembrane region" description="Helical" evidence="6">
    <location>
        <begin position="92"/>
        <end position="114"/>
    </location>
</feature>
<comment type="subcellular location">
    <subcellularLocation>
        <location evidence="1">Membrane</location>
        <topology evidence="1">Single-pass membrane protein</topology>
    </subcellularLocation>
</comment>
<proteinExistence type="predicted"/>
<dbReference type="Proteomes" id="UP000481153">
    <property type="component" value="Unassembled WGS sequence"/>
</dbReference>
<accession>A0A6G0WSC0</accession>
<evidence type="ECO:0000256" key="3">
    <source>
        <dbReference type="ARBA" id="ARBA00022989"/>
    </source>
</evidence>
<feature type="region of interest" description="Disordered" evidence="5">
    <location>
        <begin position="280"/>
        <end position="312"/>
    </location>
</feature>
<evidence type="ECO:0000313" key="8">
    <source>
        <dbReference type="EMBL" id="KAF0730315.1"/>
    </source>
</evidence>
<comment type="caution">
    <text evidence="8">The sequence shown here is derived from an EMBL/GenBank/DDBJ whole genome shotgun (WGS) entry which is preliminary data.</text>
</comment>
<keyword evidence="3 6" id="KW-1133">Transmembrane helix</keyword>
<reference evidence="8 9" key="1">
    <citation type="submission" date="2019-07" db="EMBL/GenBank/DDBJ databases">
        <title>Genomics analysis of Aphanomyces spp. identifies a new class of oomycete effector associated with host adaptation.</title>
        <authorList>
            <person name="Gaulin E."/>
        </authorList>
    </citation>
    <scope>NUCLEOTIDE SEQUENCE [LARGE SCALE GENOMIC DNA]</scope>
    <source>
        <strain evidence="8 9">ATCC 201684</strain>
    </source>
</reference>
<dbReference type="PANTHER" id="PTHR15549">
    <property type="entry name" value="PAIRED IMMUNOGLOBULIN-LIKE TYPE 2 RECEPTOR"/>
    <property type="match status" value="1"/>
</dbReference>
<name>A0A6G0WSC0_9STRA</name>
<dbReference type="EMBL" id="VJMJ01000155">
    <property type="protein sequence ID" value="KAF0730315.1"/>
    <property type="molecule type" value="Genomic_DNA"/>
</dbReference>
<evidence type="ECO:0000256" key="1">
    <source>
        <dbReference type="ARBA" id="ARBA00004167"/>
    </source>
</evidence>